<keyword evidence="4" id="KW-0804">Transcription</keyword>
<proteinExistence type="predicted"/>
<dbReference type="GO" id="GO:0005634">
    <property type="term" value="C:nucleus"/>
    <property type="evidence" value="ECO:0007669"/>
    <property type="project" value="UniProtKB-SubCell"/>
</dbReference>
<dbReference type="GO" id="GO:0000981">
    <property type="term" value="F:DNA-binding transcription factor activity, RNA polymerase II-specific"/>
    <property type="evidence" value="ECO:0007669"/>
    <property type="project" value="InterPro"/>
</dbReference>
<dbReference type="EMBL" id="OX451735">
    <property type="protein sequence ID" value="CAI8594088.1"/>
    <property type="molecule type" value="Genomic_DNA"/>
</dbReference>
<dbReference type="InterPro" id="IPR050142">
    <property type="entry name" value="MADS-box/MEF2_TF"/>
</dbReference>
<feature type="domain" description="MADS-box" evidence="6">
    <location>
        <begin position="1"/>
        <end position="61"/>
    </location>
</feature>
<dbReference type="PROSITE" id="PS50066">
    <property type="entry name" value="MADS_BOX_2"/>
    <property type="match status" value="1"/>
</dbReference>
<dbReference type="InterPro" id="IPR033897">
    <property type="entry name" value="SRF-like_MADS-box"/>
</dbReference>
<evidence type="ECO:0000256" key="4">
    <source>
        <dbReference type="ARBA" id="ARBA00023163"/>
    </source>
</evidence>
<sequence length="348" mass="40634">MGRGRISMELIQNEKARKTTFQKRKNGLMKKVNEFAILCDVDVCVILYAPNFEGPGYVGPETWPKDPKEVQRILEKYYNTTSDRRPKIYDVHEYYKERVKKVEFEISKVRKDRLKLMYPTWDESFNSIGGEDVRMLARILDARLDACNLKMNMLKGDFKEKAIVQEPHKFDQLMNTPYIASNSSNYYHLMQNSMSQPQIYPPLMNINDKNLNSLGFFPFQIGQSSQSSSMLTSAQGCSYQVEPMEGRYMQPYPYKKMDANCMNWGNQVSANVTYDPSIGTMKNNEAENNENLLPYYYNGNPMQSYPIAMHTLPYQKHPNLPHGYQLNGYYDIDFLQGHHMFNYMDGRK</sequence>
<dbReference type="GO" id="GO:0046983">
    <property type="term" value="F:protein dimerization activity"/>
    <property type="evidence" value="ECO:0007669"/>
    <property type="project" value="InterPro"/>
</dbReference>
<dbReference type="GO" id="GO:0000987">
    <property type="term" value="F:cis-regulatory region sequence-specific DNA binding"/>
    <property type="evidence" value="ECO:0007669"/>
    <property type="project" value="InterPro"/>
</dbReference>
<reference evidence="7 8" key="1">
    <citation type="submission" date="2023-01" db="EMBL/GenBank/DDBJ databases">
        <authorList>
            <person name="Kreplak J."/>
        </authorList>
    </citation>
    <scope>NUCLEOTIDE SEQUENCE [LARGE SCALE GENOMIC DNA]</scope>
</reference>
<accession>A0AAV0ZAG2</accession>
<evidence type="ECO:0000256" key="5">
    <source>
        <dbReference type="ARBA" id="ARBA00023242"/>
    </source>
</evidence>
<keyword evidence="5" id="KW-0539">Nucleus</keyword>
<evidence type="ECO:0000256" key="1">
    <source>
        <dbReference type="ARBA" id="ARBA00004123"/>
    </source>
</evidence>
<dbReference type="AlphaFoldDB" id="A0AAV0ZAG2"/>
<dbReference type="Proteomes" id="UP001157006">
    <property type="component" value="Chromosome 1S"/>
</dbReference>
<gene>
    <name evidence="7" type="ORF">VFH_I123640</name>
</gene>
<evidence type="ECO:0000256" key="3">
    <source>
        <dbReference type="ARBA" id="ARBA00023125"/>
    </source>
</evidence>
<dbReference type="PRINTS" id="PR00404">
    <property type="entry name" value="MADSDOMAIN"/>
</dbReference>
<name>A0AAV0ZAG2_VICFA</name>
<organism evidence="7 8">
    <name type="scientific">Vicia faba</name>
    <name type="common">Broad bean</name>
    <name type="synonym">Faba vulgaris</name>
    <dbReference type="NCBI Taxonomy" id="3906"/>
    <lineage>
        <taxon>Eukaryota</taxon>
        <taxon>Viridiplantae</taxon>
        <taxon>Streptophyta</taxon>
        <taxon>Embryophyta</taxon>
        <taxon>Tracheophyta</taxon>
        <taxon>Spermatophyta</taxon>
        <taxon>Magnoliopsida</taxon>
        <taxon>eudicotyledons</taxon>
        <taxon>Gunneridae</taxon>
        <taxon>Pentapetalae</taxon>
        <taxon>rosids</taxon>
        <taxon>fabids</taxon>
        <taxon>Fabales</taxon>
        <taxon>Fabaceae</taxon>
        <taxon>Papilionoideae</taxon>
        <taxon>50 kb inversion clade</taxon>
        <taxon>NPAAA clade</taxon>
        <taxon>Hologalegina</taxon>
        <taxon>IRL clade</taxon>
        <taxon>Fabeae</taxon>
        <taxon>Vicia</taxon>
    </lineage>
</organism>
<keyword evidence="2" id="KW-0805">Transcription regulation</keyword>
<dbReference type="SMART" id="SM00432">
    <property type="entry name" value="MADS"/>
    <property type="match status" value="1"/>
</dbReference>
<dbReference type="Pfam" id="PF00319">
    <property type="entry name" value="SRF-TF"/>
    <property type="match status" value="1"/>
</dbReference>
<evidence type="ECO:0000313" key="8">
    <source>
        <dbReference type="Proteomes" id="UP001157006"/>
    </source>
</evidence>
<dbReference type="InterPro" id="IPR036879">
    <property type="entry name" value="TF_MADSbox_sf"/>
</dbReference>
<dbReference type="SUPFAM" id="SSF55455">
    <property type="entry name" value="SRF-like"/>
    <property type="match status" value="1"/>
</dbReference>
<keyword evidence="8" id="KW-1185">Reference proteome</keyword>
<evidence type="ECO:0000313" key="7">
    <source>
        <dbReference type="EMBL" id="CAI8594088.1"/>
    </source>
</evidence>
<protein>
    <recommendedName>
        <fullName evidence="6">MADS-box domain-containing protein</fullName>
    </recommendedName>
</protein>
<dbReference type="GO" id="GO:0045944">
    <property type="term" value="P:positive regulation of transcription by RNA polymerase II"/>
    <property type="evidence" value="ECO:0007669"/>
    <property type="project" value="InterPro"/>
</dbReference>
<dbReference type="CDD" id="cd00266">
    <property type="entry name" value="MADS_SRF_like"/>
    <property type="match status" value="1"/>
</dbReference>
<evidence type="ECO:0000256" key="2">
    <source>
        <dbReference type="ARBA" id="ARBA00023015"/>
    </source>
</evidence>
<keyword evidence="3" id="KW-0238">DNA-binding</keyword>
<dbReference type="Gene3D" id="3.40.1810.10">
    <property type="entry name" value="Transcription factor, MADS-box"/>
    <property type="match status" value="1"/>
</dbReference>
<comment type="subcellular location">
    <subcellularLocation>
        <location evidence="1">Nucleus</location>
    </subcellularLocation>
</comment>
<evidence type="ECO:0000259" key="6">
    <source>
        <dbReference type="PROSITE" id="PS50066"/>
    </source>
</evidence>
<dbReference type="InterPro" id="IPR002100">
    <property type="entry name" value="TF_MADSbox"/>
</dbReference>
<dbReference type="PANTHER" id="PTHR48019">
    <property type="entry name" value="SERUM RESPONSE FACTOR HOMOLOG"/>
    <property type="match status" value="1"/>
</dbReference>